<dbReference type="AlphaFoldDB" id="A0A916V0W2"/>
<accession>A0A916V0W2</accession>
<dbReference type="GO" id="GO:0008556">
    <property type="term" value="F:P-type potassium transmembrane transporter activity"/>
    <property type="evidence" value="ECO:0007669"/>
    <property type="project" value="InterPro"/>
</dbReference>
<gene>
    <name evidence="1" type="ORF">GCM10011396_55370</name>
</gene>
<keyword evidence="2" id="KW-1185">Reference proteome</keyword>
<dbReference type="InterPro" id="IPR003820">
    <property type="entry name" value="KdpC"/>
</dbReference>
<sequence length="107" mass="11927">MLHPRSAAVRAAPATRPTRAANIQVIESEQHFGYFLAEPVSDVLYISRAAALRQVDRIARARNMPREALRLLVNSSMQAEPQQNPGDGKVSLLALNLILDVQNIHYR</sequence>
<reference evidence="1" key="2">
    <citation type="submission" date="2020-09" db="EMBL/GenBank/DDBJ databases">
        <authorList>
            <person name="Sun Q."/>
            <person name="Zhou Y."/>
        </authorList>
    </citation>
    <scope>NUCLEOTIDE SEQUENCE</scope>
    <source>
        <strain evidence="1">CGMCC 1.10998</strain>
    </source>
</reference>
<organism evidence="1 2">
    <name type="scientific">Undibacterium terreum</name>
    <dbReference type="NCBI Taxonomy" id="1224302"/>
    <lineage>
        <taxon>Bacteria</taxon>
        <taxon>Pseudomonadati</taxon>
        <taxon>Pseudomonadota</taxon>
        <taxon>Betaproteobacteria</taxon>
        <taxon>Burkholderiales</taxon>
        <taxon>Oxalobacteraceae</taxon>
        <taxon>Undibacterium</taxon>
    </lineage>
</organism>
<dbReference type="Proteomes" id="UP000637423">
    <property type="component" value="Unassembled WGS sequence"/>
</dbReference>
<name>A0A916V0W2_9BURK</name>
<evidence type="ECO:0000313" key="1">
    <source>
        <dbReference type="EMBL" id="GGD00724.1"/>
    </source>
</evidence>
<dbReference type="EMBL" id="BMED01000009">
    <property type="protein sequence ID" value="GGD00724.1"/>
    <property type="molecule type" value="Genomic_DNA"/>
</dbReference>
<dbReference type="RefSeq" id="WP_188569413.1">
    <property type="nucleotide sequence ID" value="NZ_BMED01000009.1"/>
</dbReference>
<proteinExistence type="predicted"/>
<evidence type="ECO:0000313" key="2">
    <source>
        <dbReference type="Proteomes" id="UP000637423"/>
    </source>
</evidence>
<dbReference type="GO" id="GO:0016020">
    <property type="term" value="C:membrane"/>
    <property type="evidence" value="ECO:0007669"/>
    <property type="project" value="InterPro"/>
</dbReference>
<reference evidence="1" key="1">
    <citation type="journal article" date="2014" name="Int. J. Syst. Evol. Microbiol.">
        <title>Complete genome sequence of Corynebacterium casei LMG S-19264T (=DSM 44701T), isolated from a smear-ripened cheese.</title>
        <authorList>
            <consortium name="US DOE Joint Genome Institute (JGI-PGF)"/>
            <person name="Walter F."/>
            <person name="Albersmeier A."/>
            <person name="Kalinowski J."/>
            <person name="Ruckert C."/>
        </authorList>
    </citation>
    <scope>NUCLEOTIDE SEQUENCE</scope>
    <source>
        <strain evidence="1">CGMCC 1.10998</strain>
    </source>
</reference>
<comment type="caution">
    <text evidence="1">The sequence shown here is derived from an EMBL/GenBank/DDBJ whole genome shotgun (WGS) entry which is preliminary data.</text>
</comment>
<dbReference type="Pfam" id="PF02669">
    <property type="entry name" value="KdpC"/>
    <property type="match status" value="1"/>
</dbReference>
<protein>
    <submittedName>
        <fullName evidence="1">Uncharacterized protein</fullName>
    </submittedName>
</protein>